<dbReference type="AlphaFoldDB" id="A0A915J938"/>
<protein>
    <submittedName>
        <fullName evidence="2">Uncharacterized protein</fullName>
    </submittedName>
</protein>
<sequence>MLGTLLVAKLGWEVDMQINKMDDQQRRHLHRSGAPQKDGNLILQKSKEPEAQALMLADGKRQEDLERDPANGKGKLMLTKKWKRKTKMNKKIEKK</sequence>
<dbReference type="WBParaSite" id="nRc.2.0.1.t22268-RA">
    <property type="protein sequence ID" value="nRc.2.0.1.t22268-RA"/>
    <property type="gene ID" value="nRc.2.0.1.g22268"/>
</dbReference>
<accession>A0A915J938</accession>
<proteinExistence type="predicted"/>
<evidence type="ECO:0000313" key="2">
    <source>
        <dbReference type="WBParaSite" id="nRc.2.0.1.t22268-RA"/>
    </source>
</evidence>
<organism evidence="1 2">
    <name type="scientific">Romanomermis culicivorax</name>
    <name type="common">Nematode worm</name>
    <dbReference type="NCBI Taxonomy" id="13658"/>
    <lineage>
        <taxon>Eukaryota</taxon>
        <taxon>Metazoa</taxon>
        <taxon>Ecdysozoa</taxon>
        <taxon>Nematoda</taxon>
        <taxon>Enoplea</taxon>
        <taxon>Dorylaimia</taxon>
        <taxon>Mermithida</taxon>
        <taxon>Mermithoidea</taxon>
        <taxon>Mermithidae</taxon>
        <taxon>Romanomermis</taxon>
    </lineage>
</organism>
<reference evidence="2" key="1">
    <citation type="submission" date="2022-11" db="UniProtKB">
        <authorList>
            <consortium name="WormBaseParasite"/>
        </authorList>
    </citation>
    <scope>IDENTIFICATION</scope>
</reference>
<dbReference type="Proteomes" id="UP000887565">
    <property type="component" value="Unplaced"/>
</dbReference>
<evidence type="ECO:0000313" key="1">
    <source>
        <dbReference type="Proteomes" id="UP000887565"/>
    </source>
</evidence>
<name>A0A915J938_ROMCU</name>
<keyword evidence="1" id="KW-1185">Reference proteome</keyword>